<evidence type="ECO:0000313" key="1">
    <source>
        <dbReference type="EMBL" id="GAA4180368.1"/>
    </source>
</evidence>
<proteinExistence type="predicted"/>
<dbReference type="Proteomes" id="UP001501251">
    <property type="component" value="Unassembled WGS sequence"/>
</dbReference>
<evidence type="ECO:0008006" key="3">
    <source>
        <dbReference type="Google" id="ProtNLM"/>
    </source>
</evidence>
<gene>
    <name evidence="1" type="ORF">GCM10022252_03110</name>
</gene>
<sequence length="74" mass="8212">MAGLLPAWAGPIASTRLAPASTLAMANRWKERDIMNHDTKGTTCARNDREVTIHPMGTWRLLPVPGELWEYVPA</sequence>
<evidence type="ECO:0000313" key="2">
    <source>
        <dbReference type="Proteomes" id="UP001501251"/>
    </source>
</evidence>
<protein>
    <recommendedName>
        <fullName evidence="3">Secreted protein</fullName>
    </recommendedName>
</protein>
<reference evidence="2" key="1">
    <citation type="journal article" date="2019" name="Int. J. Syst. Evol. Microbiol.">
        <title>The Global Catalogue of Microorganisms (GCM) 10K type strain sequencing project: providing services to taxonomists for standard genome sequencing and annotation.</title>
        <authorList>
            <consortium name="The Broad Institute Genomics Platform"/>
            <consortium name="The Broad Institute Genome Sequencing Center for Infectious Disease"/>
            <person name="Wu L."/>
            <person name="Ma J."/>
        </authorList>
    </citation>
    <scope>NUCLEOTIDE SEQUENCE [LARGE SCALE GENOMIC DNA]</scope>
    <source>
        <strain evidence="2">JCM 17388</strain>
    </source>
</reference>
<accession>A0ABP8AA43</accession>
<name>A0ABP8AA43_9ACTN</name>
<dbReference type="EMBL" id="BAABAQ010000001">
    <property type="protein sequence ID" value="GAA4180368.1"/>
    <property type="molecule type" value="Genomic_DNA"/>
</dbReference>
<organism evidence="1 2">
    <name type="scientific">Streptosporangium oxazolinicum</name>
    <dbReference type="NCBI Taxonomy" id="909287"/>
    <lineage>
        <taxon>Bacteria</taxon>
        <taxon>Bacillati</taxon>
        <taxon>Actinomycetota</taxon>
        <taxon>Actinomycetes</taxon>
        <taxon>Streptosporangiales</taxon>
        <taxon>Streptosporangiaceae</taxon>
        <taxon>Streptosporangium</taxon>
    </lineage>
</organism>
<keyword evidence="2" id="KW-1185">Reference proteome</keyword>
<comment type="caution">
    <text evidence="1">The sequence shown here is derived from an EMBL/GenBank/DDBJ whole genome shotgun (WGS) entry which is preliminary data.</text>
</comment>